<proteinExistence type="predicted"/>
<reference evidence="1 2" key="1">
    <citation type="submission" date="2016-08" db="EMBL/GenBank/DDBJ databases">
        <title>A novel genetic cassette of butanologenic Thermoanaerobacterium thermosaccharolyticum that directly convert cellulose to butanol.</title>
        <authorList>
            <person name="Li T."/>
            <person name="He J."/>
        </authorList>
    </citation>
    <scope>NUCLEOTIDE SEQUENCE [LARGE SCALE GENOMIC DNA]</scope>
    <source>
        <strain evidence="1 2">TG57</strain>
    </source>
</reference>
<sequence>MIEKGCVANIKDGKAKVELLRNDMCGKCHACDMGSNNRMMVEVDAIDELKVGDNVLLEIKETSMLKATMIMYGIPLLFFFVGVFAGYAVAHIFGIDNFSQMIEAISGLLFTAISFIGIKYYSKKVINKEYKPVIKKI</sequence>
<gene>
    <name evidence="1" type="ORF">Thert_02611</name>
</gene>
<organism evidence="1 2">
    <name type="scientific">Thermoanaerobacterium thermosaccharolyticum</name>
    <name type="common">Clostridium thermosaccharolyticum</name>
    <dbReference type="NCBI Taxonomy" id="1517"/>
    <lineage>
        <taxon>Bacteria</taxon>
        <taxon>Bacillati</taxon>
        <taxon>Bacillota</taxon>
        <taxon>Clostridia</taxon>
        <taxon>Thermoanaerobacterales</taxon>
        <taxon>Thermoanaerobacteraceae</taxon>
        <taxon>Thermoanaerobacterium</taxon>
    </lineage>
</organism>
<accession>A0A223I168</accession>
<dbReference type="Proteomes" id="UP000214975">
    <property type="component" value="Chromosome"/>
</dbReference>
<dbReference type="PANTHER" id="PTHR35867:SF1">
    <property type="entry name" value="PROTEIN RSEC"/>
    <property type="match status" value="1"/>
</dbReference>
<protein>
    <submittedName>
        <fullName evidence="1">Positive regulator of sigma E activity</fullName>
    </submittedName>
</protein>
<name>A0A223I168_THETR</name>
<evidence type="ECO:0000313" key="1">
    <source>
        <dbReference type="EMBL" id="AST58463.1"/>
    </source>
</evidence>
<dbReference type="InterPro" id="IPR007359">
    <property type="entry name" value="SigmaE_reg_RseC_MucC"/>
</dbReference>
<evidence type="ECO:0000313" key="2">
    <source>
        <dbReference type="Proteomes" id="UP000214975"/>
    </source>
</evidence>
<dbReference type="AlphaFoldDB" id="A0A223I168"/>
<dbReference type="EMBL" id="CP016893">
    <property type="protein sequence ID" value="AST58463.1"/>
    <property type="molecule type" value="Genomic_DNA"/>
</dbReference>
<dbReference type="Pfam" id="PF04246">
    <property type="entry name" value="RseC_MucC"/>
    <property type="match status" value="1"/>
</dbReference>
<dbReference type="PIRSF" id="PIRSF004923">
    <property type="entry name" value="RseC"/>
    <property type="match status" value="1"/>
</dbReference>
<dbReference type="PANTHER" id="PTHR35867">
    <property type="entry name" value="PROTEIN RSEC"/>
    <property type="match status" value="1"/>
</dbReference>
<dbReference type="RefSeq" id="WP_015311185.1">
    <property type="nucleotide sequence ID" value="NZ_CP016893.1"/>
</dbReference>
<dbReference type="InterPro" id="IPR026268">
    <property type="entry name" value="RseC"/>
</dbReference>